<dbReference type="InterPro" id="IPR023213">
    <property type="entry name" value="CAT-like_dom_sf"/>
</dbReference>
<keyword evidence="15" id="KW-1185">Reference proteome</keyword>
<dbReference type="PATRIC" id="fig|1590043.3.peg.1524"/>
<dbReference type="AlphaFoldDB" id="A0A0Q9YWI9"/>
<feature type="domain" description="Lipoyl-binding" evidence="11">
    <location>
        <begin position="119"/>
        <end position="191"/>
    </location>
</feature>
<evidence type="ECO:0000256" key="9">
    <source>
        <dbReference type="RuleBase" id="RU361137"/>
    </source>
</evidence>
<comment type="catalytic activity">
    <reaction evidence="8 9">
        <text>N(6)-[(R)-dihydrolipoyl]-L-lysyl-[protein] + acetyl-CoA = N(6)-[(R)-S(8)-acetyldihydrolipoyl]-L-lysyl-[protein] + CoA</text>
        <dbReference type="Rhea" id="RHEA:17017"/>
        <dbReference type="Rhea" id="RHEA-COMP:10475"/>
        <dbReference type="Rhea" id="RHEA-COMP:10478"/>
        <dbReference type="ChEBI" id="CHEBI:57287"/>
        <dbReference type="ChEBI" id="CHEBI:57288"/>
        <dbReference type="ChEBI" id="CHEBI:83100"/>
        <dbReference type="ChEBI" id="CHEBI:83111"/>
        <dbReference type="EC" id="2.3.1.12"/>
    </reaction>
</comment>
<dbReference type="SUPFAM" id="SSF51230">
    <property type="entry name" value="Single hybrid motif"/>
    <property type="match status" value="2"/>
</dbReference>
<evidence type="ECO:0000256" key="6">
    <source>
        <dbReference type="ARBA" id="ARBA00023315"/>
    </source>
</evidence>
<dbReference type="InterPro" id="IPR000089">
    <property type="entry name" value="Biotin_lipoyl"/>
</dbReference>
<evidence type="ECO:0000313" key="15">
    <source>
        <dbReference type="Proteomes" id="UP000051497"/>
    </source>
</evidence>
<dbReference type="EC" id="2.3.1.12" evidence="9"/>
<comment type="cofactor">
    <cofactor evidence="9">
        <name>(R)-lipoate</name>
        <dbReference type="ChEBI" id="CHEBI:83088"/>
    </cofactor>
    <text evidence="9">Binds 2 lipoyl cofactors covalently.</text>
</comment>
<dbReference type="PANTHER" id="PTHR43178">
    <property type="entry name" value="DIHYDROLIPOAMIDE ACETYLTRANSFERASE COMPONENT OF PYRUVATE DEHYDROGENASE COMPLEX"/>
    <property type="match status" value="1"/>
</dbReference>
<evidence type="ECO:0000256" key="8">
    <source>
        <dbReference type="ARBA" id="ARBA00048370"/>
    </source>
</evidence>
<dbReference type="Proteomes" id="UP000051497">
    <property type="component" value="Unassembled WGS sequence"/>
</dbReference>
<keyword evidence="4" id="KW-0677">Repeat</keyword>
<dbReference type="InterPro" id="IPR006256">
    <property type="entry name" value="AcTrfase_Pyrv_DH_cplx"/>
</dbReference>
<dbReference type="SUPFAM" id="SSF52777">
    <property type="entry name" value="CoA-dependent acyltransferases"/>
    <property type="match status" value="1"/>
</dbReference>
<keyword evidence="5 9" id="KW-0450">Lipoyl</keyword>
<evidence type="ECO:0000256" key="5">
    <source>
        <dbReference type="ARBA" id="ARBA00022823"/>
    </source>
</evidence>
<evidence type="ECO:0000313" key="13">
    <source>
        <dbReference type="EMBL" id="KRG21316.1"/>
    </source>
</evidence>
<feature type="domain" description="Peripheral subunit-binding (PSBD)" evidence="12">
    <location>
        <begin position="240"/>
        <end position="277"/>
    </location>
</feature>
<evidence type="ECO:0000256" key="1">
    <source>
        <dbReference type="ARBA" id="ARBA00007317"/>
    </source>
</evidence>
<keyword evidence="13" id="KW-0670">Pyruvate</keyword>
<dbReference type="Pfam" id="PF00364">
    <property type="entry name" value="Biotin_lipoyl"/>
    <property type="match status" value="2"/>
</dbReference>
<comment type="subunit">
    <text evidence="2 9">Forms a 24-polypeptide structural core with octahedral symmetry.</text>
</comment>
<dbReference type="InterPro" id="IPR004167">
    <property type="entry name" value="PSBD"/>
</dbReference>
<name>A0A0Q9YWI9_9GAMM</name>
<dbReference type="FunFam" id="2.40.50.100:FF:000009">
    <property type="entry name" value="Acetyltransferase component of pyruvate dehydrogenase complex"/>
    <property type="match status" value="1"/>
</dbReference>
<dbReference type="GO" id="GO:0004742">
    <property type="term" value="F:dihydrolipoyllysine-residue acetyltransferase activity"/>
    <property type="evidence" value="ECO:0007669"/>
    <property type="project" value="UniProtKB-UniRule"/>
</dbReference>
<accession>A0A0Q9YWI9</accession>
<dbReference type="FunFam" id="3.30.559.10:FF:000004">
    <property type="entry name" value="Acetyltransferase component of pyruvate dehydrogenase complex"/>
    <property type="match status" value="1"/>
</dbReference>
<evidence type="ECO:0000256" key="2">
    <source>
        <dbReference type="ARBA" id="ARBA00011484"/>
    </source>
</evidence>
<dbReference type="GO" id="GO:0045254">
    <property type="term" value="C:pyruvate dehydrogenase complex"/>
    <property type="evidence" value="ECO:0007669"/>
    <property type="project" value="UniProtKB-UniRule"/>
</dbReference>
<feature type="domain" description="Lipoyl-binding" evidence="11">
    <location>
        <begin position="1"/>
        <end position="75"/>
    </location>
</feature>
<dbReference type="GO" id="GO:0031405">
    <property type="term" value="F:lipoic acid binding"/>
    <property type="evidence" value="ECO:0007669"/>
    <property type="project" value="TreeGrafter"/>
</dbReference>
<evidence type="ECO:0000256" key="4">
    <source>
        <dbReference type="ARBA" id="ARBA00022737"/>
    </source>
</evidence>
<sequence>MKEVTVPDIGNYAGVEIIEIAVKPGSVVKKEDTLITLETEKATMDVPSPLEGVVREVKVKVGDKVSQGSLIVLIEENEQQAEVQATVQEEKVAPQPVVQVATTVAPSQPNAAPAIQTQTVTVPDTGGANEITVIEVAVKVGDDIAFDSTLITLESEKASMDIPSPYAGVVESVLVKVGDKVSMGTPIVVMKARMENAPASQPQASAEIPAPAKAPELAPSKAPTPAPVAAAVTMDASLAHAGPATRRLARELGVDLGKVAGSGHKNRILTTDIHTYVKTALQTLQQGGGGGGLAIEKAPEVDFSQFGAIEVKPLNRIKKWTAKNLHRNWVTIPHVTQFDEADIGELEQFRQENKQAADEMGVKLTPLIFIMKAVVSGLKAFPQFNASLAANGNDLVYKKYFHLGIAVDTPNGLVVPVVRDIDNKGLFEIAKELGEISAKAREGKLKPAEMTGSSMSISSLGGIGGTAFTPIINAPDVAILGVSKAQIKPIYMKDAFVPRKMLPLSLSYDHRVIDGAEAARFLVHVVEQLQDIRKLLL</sequence>
<dbReference type="Gene3D" id="4.10.320.10">
    <property type="entry name" value="E3-binding domain"/>
    <property type="match status" value="1"/>
</dbReference>
<keyword evidence="3 9" id="KW-0808">Transferase</keyword>
<evidence type="ECO:0000256" key="7">
    <source>
        <dbReference type="ARBA" id="ARBA00025211"/>
    </source>
</evidence>
<organism evidence="13">
    <name type="scientific">Candidatus Berkiella aquae</name>
    <dbReference type="NCBI Taxonomy" id="295108"/>
    <lineage>
        <taxon>Bacteria</taxon>
        <taxon>Pseudomonadati</taxon>
        <taxon>Pseudomonadota</taxon>
        <taxon>Gammaproteobacteria</taxon>
        <taxon>Candidatus Berkiellales</taxon>
        <taxon>Candidatus Berkiellaceae</taxon>
        <taxon>Candidatus Berkiella</taxon>
    </lineage>
</organism>
<comment type="caution">
    <text evidence="13">The sequence shown here is derived from an EMBL/GenBank/DDBJ whole genome shotgun (WGS) entry which is preliminary data.</text>
</comment>
<dbReference type="InterPro" id="IPR050743">
    <property type="entry name" value="2-oxoacid_DH_E2_comp"/>
</dbReference>
<dbReference type="OrthoDB" id="9805770at2"/>
<evidence type="ECO:0000259" key="11">
    <source>
        <dbReference type="PROSITE" id="PS50968"/>
    </source>
</evidence>
<evidence type="ECO:0000256" key="3">
    <source>
        <dbReference type="ARBA" id="ARBA00022679"/>
    </source>
</evidence>
<feature type="region of interest" description="Disordered" evidence="10">
    <location>
        <begin position="198"/>
        <end position="224"/>
    </location>
</feature>
<dbReference type="EMBL" id="LKAJ01000005">
    <property type="protein sequence ID" value="KRG21316.1"/>
    <property type="molecule type" value="Genomic_DNA"/>
</dbReference>
<dbReference type="SUPFAM" id="SSF47005">
    <property type="entry name" value="Peripheral subunit-binding domain of 2-oxo acid dehydrogenase complex"/>
    <property type="match status" value="1"/>
</dbReference>
<dbReference type="PROSITE" id="PS50968">
    <property type="entry name" value="BIOTINYL_LIPOYL"/>
    <property type="match status" value="2"/>
</dbReference>
<dbReference type="InterPro" id="IPR036625">
    <property type="entry name" value="E3-bd_dom_sf"/>
</dbReference>
<dbReference type="Gene3D" id="3.30.559.10">
    <property type="entry name" value="Chloramphenicol acetyltransferase-like domain"/>
    <property type="match status" value="1"/>
</dbReference>
<dbReference type="GO" id="GO:0005737">
    <property type="term" value="C:cytoplasm"/>
    <property type="evidence" value="ECO:0007669"/>
    <property type="project" value="TreeGrafter"/>
</dbReference>
<dbReference type="NCBIfam" id="TIGR01348">
    <property type="entry name" value="PDHac_trf_long"/>
    <property type="match status" value="1"/>
</dbReference>
<dbReference type="STRING" id="295108.HT99x_01492"/>
<dbReference type="InterPro" id="IPR001078">
    <property type="entry name" value="2-oxoacid_DH_actylTfrase"/>
</dbReference>
<dbReference type="CDD" id="cd06849">
    <property type="entry name" value="lipoyl_domain"/>
    <property type="match status" value="2"/>
</dbReference>
<dbReference type="Pfam" id="PF02817">
    <property type="entry name" value="E3_binding"/>
    <property type="match status" value="1"/>
</dbReference>
<keyword evidence="6 9" id="KW-0012">Acyltransferase</keyword>
<dbReference type="InterPro" id="IPR003016">
    <property type="entry name" value="2-oxoA_DH_lipoyl-BS"/>
</dbReference>
<reference evidence="13" key="1">
    <citation type="submission" date="2015-09" db="EMBL/GenBank/DDBJ databases">
        <title>Draft Genome Sequences of Two Novel Amoeba-resistant Intranuclear Bacteria, Candidatus Berkiella cookevillensis and Candidatus Berkiella aquae.</title>
        <authorList>
            <person name="Mehari Y.T."/>
            <person name="Arivett B.A."/>
            <person name="Farone A.L."/>
            <person name="Gunderson J.H."/>
            <person name="Farone M.B."/>
        </authorList>
    </citation>
    <scope>NUCLEOTIDE SEQUENCE [LARGE SCALE GENOMIC DNA]</scope>
    <source>
        <strain evidence="13">HT99</strain>
    </source>
</reference>
<dbReference type="Pfam" id="PF00198">
    <property type="entry name" value="2-oxoacid_dh"/>
    <property type="match status" value="1"/>
</dbReference>
<proteinExistence type="inferred from homology"/>
<reference evidence="14" key="3">
    <citation type="submission" date="2021-06" db="EMBL/GenBank/DDBJ databases">
        <title>Genomic Description and Analysis of Intracellular Bacteria, Candidatus Berkiella cookevillensis and Candidatus Berkiella aquae.</title>
        <authorList>
            <person name="Kidane D.T."/>
            <person name="Mehari Y.T."/>
            <person name="Rice F.C."/>
            <person name="Arivett B.A."/>
            <person name="Farone A.L."/>
            <person name="Berk S.G."/>
            <person name="Farone M.B."/>
        </authorList>
    </citation>
    <scope>NUCLEOTIDE SEQUENCE</scope>
    <source>
        <strain evidence="14">HT99</strain>
    </source>
</reference>
<comment type="function">
    <text evidence="7">The pyruvate dehydrogenase complex catalyzes the overall conversion of pyruvate to acetyl-CoA and CO(2). It contains multiple copies of three enzymatic components: pyruvate dehydrogenase (E1), dihydrolipoamide acetyltransferase (E2) and lipoamide dehydrogenase (E3).</text>
</comment>
<reference evidence="14" key="2">
    <citation type="journal article" date="2016" name="Genome Announc.">
        <title>Draft Genome Sequences of Two Novel Amoeba-Resistant Intranuclear Bacteria, 'Candidatus Berkiella cookevillensis' and 'Candidatus Berkiella aquae'.</title>
        <authorList>
            <person name="Mehari Y.T."/>
            <person name="Arivett B.A."/>
            <person name="Farone A.L."/>
            <person name="Gunderson J.H."/>
            <person name="Farone M.B."/>
        </authorList>
    </citation>
    <scope>NUCLEOTIDE SEQUENCE</scope>
    <source>
        <strain evidence="14">HT99</strain>
    </source>
</reference>
<dbReference type="PROSITE" id="PS51826">
    <property type="entry name" value="PSBD"/>
    <property type="match status" value="1"/>
</dbReference>
<dbReference type="PROSITE" id="PS00189">
    <property type="entry name" value="LIPOYL"/>
    <property type="match status" value="2"/>
</dbReference>
<dbReference type="PANTHER" id="PTHR43178:SF2">
    <property type="entry name" value="DIHYDROLIPOYLLYSINE-RESIDUE ACETYLTRANSFERASE COMPONENT OF PYRUVATE DEHYDROGENASE COMPLEX"/>
    <property type="match status" value="1"/>
</dbReference>
<gene>
    <name evidence="13" type="primary">aceF</name>
    <name evidence="14" type="ORF">HT99x_005540</name>
    <name evidence="13" type="ORF">HT99x_01492</name>
</gene>
<dbReference type="EMBL" id="LKAJ02000001">
    <property type="protein sequence ID" value="MCS5710884.1"/>
    <property type="molecule type" value="Genomic_DNA"/>
</dbReference>
<dbReference type="Gene3D" id="2.40.50.100">
    <property type="match status" value="2"/>
</dbReference>
<protein>
    <recommendedName>
        <fullName evidence="9">Acetyltransferase component of pyruvate dehydrogenase complex</fullName>
        <ecNumber evidence="9">2.3.1.12</ecNumber>
    </recommendedName>
</protein>
<dbReference type="RefSeq" id="WP_075066120.1">
    <property type="nucleotide sequence ID" value="NZ_LKAJ02000001.1"/>
</dbReference>
<evidence type="ECO:0000313" key="14">
    <source>
        <dbReference type="EMBL" id="MCS5710884.1"/>
    </source>
</evidence>
<comment type="similarity">
    <text evidence="1 9">Belongs to the 2-oxoacid dehydrogenase family.</text>
</comment>
<evidence type="ECO:0000259" key="12">
    <source>
        <dbReference type="PROSITE" id="PS51826"/>
    </source>
</evidence>
<dbReference type="InterPro" id="IPR011053">
    <property type="entry name" value="Single_hybrid_motif"/>
</dbReference>
<dbReference type="GO" id="GO:0006086">
    <property type="term" value="P:pyruvate decarboxylation to acetyl-CoA"/>
    <property type="evidence" value="ECO:0007669"/>
    <property type="project" value="UniProtKB-UniRule"/>
</dbReference>
<evidence type="ECO:0000256" key="10">
    <source>
        <dbReference type="SAM" id="MobiDB-lite"/>
    </source>
</evidence>